<dbReference type="AlphaFoldDB" id="A0A0S6UCM6"/>
<keyword evidence="6 7" id="KW-0472">Membrane</keyword>
<feature type="transmembrane region" description="Helical" evidence="7">
    <location>
        <begin position="67"/>
        <end position="88"/>
    </location>
</feature>
<organism evidence="9">
    <name type="scientific">Moorella thermoacetica Y72</name>
    <dbReference type="NCBI Taxonomy" id="1325331"/>
    <lineage>
        <taxon>Bacteria</taxon>
        <taxon>Bacillati</taxon>
        <taxon>Bacillota</taxon>
        <taxon>Clostridia</taxon>
        <taxon>Neomoorellales</taxon>
        <taxon>Neomoorellaceae</taxon>
        <taxon>Neomoorella</taxon>
    </lineage>
</organism>
<dbReference type="InterPro" id="IPR023043">
    <property type="entry name" value="NAD(P)H_OxRDtase_bac/plastid"/>
</dbReference>
<dbReference type="InterPro" id="IPR000440">
    <property type="entry name" value="NADH_UbQ/plastoQ_OxRdtase_su3"/>
</dbReference>
<dbReference type="EC" id="7.1.1.-" evidence="7"/>
<dbReference type="PANTHER" id="PTHR11058">
    <property type="entry name" value="NADH-UBIQUINONE OXIDOREDUCTASE CHAIN 3"/>
    <property type="match status" value="1"/>
</dbReference>
<dbReference type="EMBL" id="DF238840">
    <property type="protein sequence ID" value="GAF26714.1"/>
    <property type="molecule type" value="Genomic_DNA"/>
</dbReference>
<dbReference type="Pfam" id="PF00507">
    <property type="entry name" value="Oxidored_q4"/>
    <property type="match status" value="1"/>
</dbReference>
<feature type="transmembrane region" description="Helical" evidence="7">
    <location>
        <begin position="12"/>
        <end position="35"/>
    </location>
</feature>
<evidence type="ECO:0000256" key="3">
    <source>
        <dbReference type="ARBA" id="ARBA00022448"/>
    </source>
</evidence>
<dbReference type="HAMAP" id="MF_01394">
    <property type="entry name" value="NDH1_NuoA"/>
    <property type="match status" value="1"/>
</dbReference>
<evidence type="ECO:0000256" key="2">
    <source>
        <dbReference type="ARBA" id="ARBA00008472"/>
    </source>
</evidence>
<keyword evidence="5 7" id="KW-1133">Transmembrane helix</keyword>
<keyword evidence="9" id="KW-0830">Ubiquinone</keyword>
<evidence type="ECO:0000256" key="5">
    <source>
        <dbReference type="ARBA" id="ARBA00022989"/>
    </source>
</evidence>
<evidence type="ECO:0000256" key="1">
    <source>
        <dbReference type="ARBA" id="ARBA00004141"/>
    </source>
</evidence>
<evidence type="ECO:0000256" key="4">
    <source>
        <dbReference type="ARBA" id="ARBA00022692"/>
    </source>
</evidence>
<comment type="catalytic activity">
    <reaction evidence="7 8">
        <text>a quinone + NADH + 5 H(+)(in) = a quinol + NAD(+) + 4 H(+)(out)</text>
        <dbReference type="Rhea" id="RHEA:57888"/>
        <dbReference type="ChEBI" id="CHEBI:15378"/>
        <dbReference type="ChEBI" id="CHEBI:24646"/>
        <dbReference type="ChEBI" id="CHEBI:57540"/>
        <dbReference type="ChEBI" id="CHEBI:57945"/>
        <dbReference type="ChEBI" id="CHEBI:132124"/>
    </reaction>
</comment>
<keyword evidence="4 7" id="KW-0812">Transmembrane</keyword>
<proteinExistence type="inferred from homology"/>
<name>A0A0S6UCM6_NEOTH</name>
<evidence type="ECO:0000256" key="7">
    <source>
        <dbReference type="HAMAP-Rule" id="MF_01394"/>
    </source>
</evidence>
<dbReference type="GO" id="GO:0050136">
    <property type="term" value="F:NADH dehydrogenase (quinone) (non-electrogenic) activity"/>
    <property type="evidence" value="ECO:0007669"/>
    <property type="project" value="UniProtKB-UniRule"/>
</dbReference>
<evidence type="ECO:0000256" key="6">
    <source>
        <dbReference type="ARBA" id="ARBA00023136"/>
    </source>
</evidence>
<feature type="transmembrane region" description="Helical" evidence="7">
    <location>
        <begin position="94"/>
        <end position="117"/>
    </location>
</feature>
<keyword evidence="7" id="KW-1003">Cell membrane</keyword>
<dbReference type="InterPro" id="IPR038430">
    <property type="entry name" value="NDAH_ubi_oxred_su3_sf"/>
</dbReference>
<keyword evidence="7 8" id="KW-0874">Quinone</keyword>
<dbReference type="PANTHER" id="PTHR11058:SF9">
    <property type="entry name" value="NADH-UBIQUINONE OXIDOREDUCTASE CHAIN 3"/>
    <property type="match status" value="1"/>
</dbReference>
<keyword evidence="7 8" id="KW-0520">NAD</keyword>
<comment type="similarity">
    <text evidence="2 7 8">Belongs to the complex I subunit 3 family.</text>
</comment>
<keyword evidence="7" id="KW-1278">Translocase</keyword>
<evidence type="ECO:0000313" key="9">
    <source>
        <dbReference type="EMBL" id="GAF26714.1"/>
    </source>
</evidence>
<sequence length="125" mass="13958">MKGGSMVLQQYGIIAVFLVGGAATAVAALATNWLLRPKKPPEGDKLAAYECGLKTQGPTWIQFKVSYFLYALVFLLFDVETVFLYPWAVRFQALGLFAFAEMIVFIGILVLGLWYAWKEGALKWL</sequence>
<dbReference type="GO" id="GO:0030964">
    <property type="term" value="C:NADH dehydrogenase complex"/>
    <property type="evidence" value="ECO:0007669"/>
    <property type="project" value="TreeGrafter"/>
</dbReference>
<comment type="subunit">
    <text evidence="7">NDH-1 is composed of 14 different subunits. Subunits NuoA, H, J, K, L, M, N constitute the membrane sector of the complex.</text>
</comment>
<dbReference type="GO" id="GO:0048038">
    <property type="term" value="F:quinone binding"/>
    <property type="evidence" value="ECO:0007669"/>
    <property type="project" value="UniProtKB-KW"/>
</dbReference>
<dbReference type="GO" id="GO:0005886">
    <property type="term" value="C:plasma membrane"/>
    <property type="evidence" value="ECO:0007669"/>
    <property type="project" value="UniProtKB-SubCell"/>
</dbReference>
<dbReference type="Proteomes" id="UP000063718">
    <property type="component" value="Unassembled WGS sequence"/>
</dbReference>
<gene>
    <name evidence="7" type="primary">nuoA</name>
    <name evidence="9" type="ORF">MTY_2054</name>
</gene>
<comment type="function">
    <text evidence="7">NDH-1 shuttles electrons from NADH, via FMN and iron-sulfur (Fe-S) centers, to quinones in the respiratory chain. The immediate electron acceptor for the enzyme in this species is believed to be a menaquinone. Couples the redox reaction to proton translocation (for every two electrons transferred, four hydrogen ions are translocated across the cytoplasmic membrane), and thus conserves the redox energy in a proton gradient.</text>
</comment>
<comment type="subcellular location">
    <subcellularLocation>
        <location evidence="7 8">Cell membrane</location>
        <topology evidence="7 8">Multi-pass membrane protein</topology>
    </subcellularLocation>
    <subcellularLocation>
        <location evidence="1">Membrane</location>
        <topology evidence="1">Multi-pass membrane protein</topology>
    </subcellularLocation>
</comment>
<evidence type="ECO:0000256" key="8">
    <source>
        <dbReference type="RuleBase" id="RU003639"/>
    </source>
</evidence>
<accession>A0A0S6UCM6</accession>
<dbReference type="Gene3D" id="1.20.58.1610">
    <property type="entry name" value="NADH:ubiquinone/plastoquinone oxidoreductase, chain 3"/>
    <property type="match status" value="1"/>
</dbReference>
<reference evidence="9" key="1">
    <citation type="journal article" date="2014" name="Gene">
        <title>Genome-guided analysis of transformation efficiency and carbon dioxide assimilation by Moorella thermoacetica Y72.</title>
        <authorList>
            <person name="Tsukahara K."/>
            <person name="Kita A."/>
            <person name="Nakashimada Y."/>
            <person name="Hoshino T."/>
            <person name="Murakami K."/>
        </authorList>
    </citation>
    <scope>NUCLEOTIDE SEQUENCE [LARGE SCALE GENOMIC DNA]</scope>
    <source>
        <strain evidence="9">Y72</strain>
    </source>
</reference>
<protein>
    <recommendedName>
        <fullName evidence="7">NADH-quinone oxidoreductase subunit A</fullName>
        <ecNumber evidence="7">7.1.1.-</ecNumber>
    </recommendedName>
    <alternativeName>
        <fullName evidence="7">NADH dehydrogenase I subunit A</fullName>
    </alternativeName>
    <alternativeName>
        <fullName evidence="7">NDH-1 subunit A</fullName>
    </alternativeName>
    <alternativeName>
        <fullName evidence="7">NUO1</fullName>
    </alternativeName>
</protein>
<keyword evidence="3 7" id="KW-0813">Transport</keyword>
<dbReference type="GO" id="GO:0008137">
    <property type="term" value="F:NADH dehydrogenase (ubiquinone) activity"/>
    <property type="evidence" value="ECO:0007669"/>
    <property type="project" value="InterPro"/>
</dbReference>